<protein>
    <recommendedName>
        <fullName evidence="3">AMP-binding enzyme C-terminal domain-containing protein</fullName>
    </recommendedName>
</protein>
<dbReference type="RefSeq" id="WP_304561869.1">
    <property type="nucleotide sequence ID" value="NZ_JAUQSZ010000009.1"/>
</dbReference>
<dbReference type="Proteomes" id="UP001176468">
    <property type="component" value="Unassembled WGS sequence"/>
</dbReference>
<name>A0ABT9A0Q7_9SPHN</name>
<dbReference type="EMBL" id="JAUQSZ010000009">
    <property type="protein sequence ID" value="MDO7843416.1"/>
    <property type="molecule type" value="Genomic_DNA"/>
</dbReference>
<keyword evidence="2" id="KW-1185">Reference proteome</keyword>
<evidence type="ECO:0008006" key="3">
    <source>
        <dbReference type="Google" id="ProtNLM"/>
    </source>
</evidence>
<comment type="caution">
    <text evidence="1">The sequence shown here is derived from an EMBL/GenBank/DDBJ whole genome shotgun (WGS) entry which is preliminary data.</text>
</comment>
<reference evidence="1" key="1">
    <citation type="submission" date="2023-07" db="EMBL/GenBank/DDBJ databases">
        <authorList>
            <person name="Kim M.K."/>
        </authorList>
    </citation>
    <scope>NUCLEOTIDE SEQUENCE</scope>
    <source>
        <strain evidence="1">CA1-15</strain>
    </source>
</reference>
<organism evidence="1 2">
    <name type="scientific">Sphingomonas immobilis</name>
    <dbReference type="NCBI Taxonomy" id="3063997"/>
    <lineage>
        <taxon>Bacteria</taxon>
        <taxon>Pseudomonadati</taxon>
        <taxon>Pseudomonadota</taxon>
        <taxon>Alphaproteobacteria</taxon>
        <taxon>Sphingomonadales</taxon>
        <taxon>Sphingomonadaceae</taxon>
        <taxon>Sphingomonas</taxon>
    </lineage>
</organism>
<dbReference type="SUPFAM" id="SSF56801">
    <property type="entry name" value="Acetyl-CoA synthetase-like"/>
    <property type="match status" value="1"/>
</dbReference>
<sequence>MATIARDGAIRIRDRLKDVIETWGEWICALTFEAVRETLAAAVSDRRISRLALADAVICVDALPRTALGKIDKKAIRESLADDAVSGGRP</sequence>
<evidence type="ECO:0000313" key="1">
    <source>
        <dbReference type="EMBL" id="MDO7843416.1"/>
    </source>
</evidence>
<gene>
    <name evidence="1" type="ORF">Q5H94_13855</name>
</gene>
<accession>A0ABT9A0Q7</accession>
<dbReference type="InterPro" id="IPR045851">
    <property type="entry name" value="AMP-bd_C_sf"/>
</dbReference>
<evidence type="ECO:0000313" key="2">
    <source>
        <dbReference type="Proteomes" id="UP001176468"/>
    </source>
</evidence>
<proteinExistence type="predicted"/>
<dbReference type="Gene3D" id="3.30.300.30">
    <property type="match status" value="1"/>
</dbReference>